<dbReference type="GO" id="GO:0003676">
    <property type="term" value="F:nucleic acid binding"/>
    <property type="evidence" value="ECO:0007669"/>
    <property type="project" value="InterPro"/>
</dbReference>
<dbReference type="InterPro" id="IPR040194">
    <property type="entry name" value="Cwf19-like"/>
</dbReference>
<dbReference type="Pfam" id="PF04677">
    <property type="entry name" value="CwfJ_C_1"/>
    <property type="match status" value="1"/>
</dbReference>
<keyword evidence="4" id="KW-1185">Reference proteome</keyword>
<evidence type="ECO:0000313" key="3">
    <source>
        <dbReference type="EMBL" id="GHP01610.1"/>
    </source>
</evidence>
<dbReference type="GO" id="GO:0071014">
    <property type="term" value="C:post-mRNA release spliceosomal complex"/>
    <property type="evidence" value="ECO:0007669"/>
    <property type="project" value="TreeGrafter"/>
</dbReference>
<dbReference type="Proteomes" id="UP000660262">
    <property type="component" value="Unassembled WGS sequence"/>
</dbReference>
<proteinExistence type="predicted"/>
<protein>
    <recommendedName>
        <fullName evidence="2">Cwf19-like C-terminal domain-containing protein</fullName>
    </recommendedName>
</protein>
<gene>
    <name evidence="3" type="ORF">PPROV_000036600</name>
</gene>
<name>A0A830H6E2_9CHLO</name>
<dbReference type="OrthoDB" id="444325at2759"/>
<accession>A0A830H6E2</accession>
<evidence type="ECO:0000313" key="4">
    <source>
        <dbReference type="Proteomes" id="UP000660262"/>
    </source>
</evidence>
<dbReference type="SUPFAM" id="SSF54197">
    <property type="entry name" value="HIT-like"/>
    <property type="match status" value="1"/>
</dbReference>
<feature type="region of interest" description="Disordered" evidence="1">
    <location>
        <begin position="421"/>
        <end position="450"/>
    </location>
</feature>
<dbReference type="Gene3D" id="3.30.70.330">
    <property type="match status" value="1"/>
</dbReference>
<dbReference type="GO" id="GO:0061632">
    <property type="term" value="F:RNA lariat debranching enzyme activator activity"/>
    <property type="evidence" value="ECO:0007669"/>
    <property type="project" value="TreeGrafter"/>
</dbReference>
<evidence type="ECO:0000256" key="1">
    <source>
        <dbReference type="SAM" id="MobiDB-lite"/>
    </source>
</evidence>
<comment type="caution">
    <text evidence="3">The sequence shown here is derived from an EMBL/GenBank/DDBJ whole genome shotgun (WGS) entry which is preliminary data.</text>
</comment>
<dbReference type="SUPFAM" id="SSF54928">
    <property type="entry name" value="RNA-binding domain, RBD"/>
    <property type="match status" value="1"/>
</dbReference>
<dbReference type="PANTHER" id="PTHR12072:SF4">
    <property type="entry name" value="CWF19-LIKE PROTEIN 1"/>
    <property type="match status" value="1"/>
</dbReference>
<dbReference type="EMBL" id="BNJQ01000001">
    <property type="protein sequence ID" value="GHP01610.1"/>
    <property type="molecule type" value="Genomic_DNA"/>
</dbReference>
<dbReference type="InterPro" id="IPR035979">
    <property type="entry name" value="RBD_domain_sf"/>
</dbReference>
<dbReference type="InterPro" id="IPR036265">
    <property type="entry name" value="HIT-like_sf"/>
</dbReference>
<feature type="domain" description="Cwf19-like C-terminal" evidence="2">
    <location>
        <begin position="531"/>
        <end position="638"/>
    </location>
</feature>
<dbReference type="GO" id="GO:0000398">
    <property type="term" value="P:mRNA splicing, via spliceosome"/>
    <property type="evidence" value="ECO:0007669"/>
    <property type="project" value="TreeGrafter"/>
</dbReference>
<dbReference type="PANTHER" id="PTHR12072">
    <property type="entry name" value="CWF19, CELL CYCLE CONTROL PROTEIN"/>
    <property type="match status" value="1"/>
</dbReference>
<sequence>MPKVLVSGAPLGNLDHLFSRVSKANAKSGPFDALFVTGPIFETANDNEAPEGSSDVASYVSGAKRAPIPTYFIGAYGKDAKASMRAAKAPPETEPPSDASQPNVFYLGRAGAVHLHGLTVTYLDGLYDVDAFELPPPPDAGDACSHHTQLDVDALRKSMRQLHKLDADAKDDQFPPADILITCAHPQGWERLTAEAEVPTATTAAPTASPAAAEAAALVRPRYHFVGGAFTAHARSPYAARGVSHVTRLVSLDASDGAKGRGKHLHALQLDAIPFTAPTAYVVPEGATLDPYETSIASNGAKQQQQELAAAALASTAWARRLEEAEEAETRGAVGGAAGIHLWDQSAATGAASHKRARTDDRGRVLGDIGWWRRGAGVSSMEEAKAHPLDTSRCVVVLGLSYMASFFDVISFFQGTGKQVEKEEEEEELRDGELPSRNGGGGGGGGVSPPVVVEEIRRGTRMDGKPNAFTHVVLADAESAARAVAQLASGHALCGREVRVEMAKERRSTTDASAGAAQGAGAVGAASQGPPPDCWFCLGSPTCATHLVAQVGEDIYVALDKSPIVTNHSLCLSIDHVDNALRLKPKASLEMSSTLARMNAMFAKDDGSHALLFERYAALRHRGGNHCHVNAIPLPASVRCEDAALKIAAFASQGGGGPPRAFQIVTSPDTCATFEDRVAFALETARSSCLGTMNGADREYVWFMLSNGTVLLHTVPNGRRMDLSFPRQAVCALLGCADRADWRQCVASGGPEEETKWTDSFREKLESVAA</sequence>
<reference evidence="3" key="1">
    <citation type="submission" date="2020-10" db="EMBL/GenBank/DDBJ databases">
        <title>Unveiling of a novel bifunctional photoreceptor, Dualchrome1, isolated from a cosmopolitan green alga.</title>
        <authorList>
            <person name="Suzuki S."/>
            <person name="Kawachi M."/>
        </authorList>
    </citation>
    <scope>NUCLEOTIDE SEQUENCE</scope>
    <source>
        <strain evidence="3">NIES 2893</strain>
    </source>
</reference>
<dbReference type="InterPro" id="IPR012677">
    <property type="entry name" value="Nucleotide-bd_a/b_plait_sf"/>
</dbReference>
<evidence type="ECO:0000259" key="2">
    <source>
        <dbReference type="Pfam" id="PF04677"/>
    </source>
</evidence>
<dbReference type="InterPro" id="IPR006768">
    <property type="entry name" value="Cwf19-like_C_dom-1"/>
</dbReference>
<feature type="compositionally biased region" description="Gly residues" evidence="1">
    <location>
        <begin position="438"/>
        <end position="447"/>
    </location>
</feature>
<dbReference type="AlphaFoldDB" id="A0A830H6E2"/>
<organism evidence="3 4">
    <name type="scientific">Pycnococcus provasolii</name>
    <dbReference type="NCBI Taxonomy" id="41880"/>
    <lineage>
        <taxon>Eukaryota</taxon>
        <taxon>Viridiplantae</taxon>
        <taxon>Chlorophyta</taxon>
        <taxon>Pseudoscourfieldiophyceae</taxon>
        <taxon>Pseudoscourfieldiales</taxon>
        <taxon>Pycnococcaceae</taxon>
        <taxon>Pycnococcus</taxon>
    </lineage>
</organism>